<protein>
    <submittedName>
        <fullName evidence="1">Uncharacterized protein</fullName>
    </submittedName>
</protein>
<dbReference type="Proteomes" id="UP000002453">
    <property type="component" value="Chromosome"/>
</dbReference>
<accession>B7IFK6</accession>
<dbReference type="EMBL" id="CP001185">
    <property type="protein sequence ID" value="ACJ74870.1"/>
    <property type="molecule type" value="Genomic_DNA"/>
</dbReference>
<sequence>MSSGLKAESMLIFTDNRVFLDSEYKKNWFEEFKKLVKIKLGK</sequence>
<evidence type="ECO:0000313" key="2">
    <source>
        <dbReference type="Proteomes" id="UP000002453"/>
    </source>
</evidence>
<dbReference type="AlphaFoldDB" id="B7IFK6"/>
<evidence type="ECO:0000313" key="1">
    <source>
        <dbReference type="EMBL" id="ACJ74870.1"/>
    </source>
</evidence>
<keyword evidence="2" id="KW-1185">Reference proteome</keyword>
<name>B7IFK6_THEAB</name>
<gene>
    <name evidence="1" type="ordered locus">THA_376</name>
</gene>
<organism evidence="1 2">
    <name type="scientific">Thermosipho africanus (strain TCF52B)</name>
    <dbReference type="NCBI Taxonomy" id="484019"/>
    <lineage>
        <taxon>Bacteria</taxon>
        <taxon>Thermotogati</taxon>
        <taxon>Thermotogota</taxon>
        <taxon>Thermotogae</taxon>
        <taxon>Thermotogales</taxon>
        <taxon>Fervidobacteriaceae</taxon>
        <taxon>Thermosipho</taxon>
    </lineage>
</organism>
<dbReference type="KEGG" id="taf:THA_376"/>
<dbReference type="HOGENOM" id="CLU_3259066_0_0_0"/>
<dbReference type="STRING" id="484019.THA_376"/>
<proteinExistence type="predicted"/>
<reference evidence="1 2" key="1">
    <citation type="journal article" date="2009" name="J. Bacteriol.">
        <title>The genome of Thermosipho africanus TCF52B: lateral genetic connections to the Firmicutes and Archaea.</title>
        <authorList>
            <person name="Nesboe C.L."/>
            <person name="Bapteste E."/>
            <person name="Curtis B."/>
            <person name="Dahle H."/>
            <person name="Lopez P."/>
            <person name="Macleod D."/>
            <person name="Dlutek M."/>
            <person name="Bowman S."/>
            <person name="Zhaxybayeva O."/>
            <person name="Birkeland N.-K."/>
            <person name="Doolittle W.F."/>
        </authorList>
    </citation>
    <scope>NUCLEOTIDE SEQUENCE [LARGE SCALE GENOMIC DNA]</scope>
    <source>
        <strain evidence="1 2">TCF52B</strain>
    </source>
</reference>